<protein>
    <submittedName>
        <fullName evidence="2">Uncharacterized protein</fullName>
    </submittedName>
</protein>
<name>A0A4T0J6T4_WALIC</name>
<gene>
    <name evidence="2" type="ORF">E3P86_02071</name>
</gene>
<feature type="compositionally biased region" description="Low complexity" evidence="1">
    <location>
        <begin position="327"/>
        <end position="344"/>
    </location>
</feature>
<evidence type="ECO:0000256" key="1">
    <source>
        <dbReference type="SAM" id="MobiDB-lite"/>
    </source>
</evidence>
<dbReference type="Proteomes" id="UP000310689">
    <property type="component" value="Unassembled WGS sequence"/>
</dbReference>
<proteinExistence type="predicted"/>
<dbReference type="AlphaFoldDB" id="A0A4T0J6T4"/>
<feature type="compositionally biased region" description="Polar residues" evidence="1">
    <location>
        <begin position="361"/>
        <end position="372"/>
    </location>
</feature>
<sequence>MSRSKSIYTTHLRSGAEDKNFKYTDISHESGTALYVRVLAKCTSEYAFALKDALSNSHLADVITETGPAAKKKTINLYQPESQVELEYTGTISFEWSARFEGHHLQWHKGLLGSIYCSLMRKPDPSIEIAKFTPRSRKSPATFTILDYNIARMDIDDIRGLEIVLFCSIFTFIDISNDDVVSIPPNSTPPTPTNQTPSSNTLSITPDFDFEAQVRNTMAMLDQNSFITLHAPESAAVQTAIRVAESAKRRYMKRSGGLRNDDDLYLYVIADDLGNKYTRTSKIYIPPSSLTIHISKSHMAQFEARQQQKGDVAESVDESAIEKAIESSGADAVVSDTVSDTVADTPHHPSQDLDQGPPPLSKSTYSTPTNSRTSFINSLNKLRRGVAKV</sequence>
<dbReference type="EMBL" id="SPOI01000092">
    <property type="protein sequence ID" value="TIB37827.1"/>
    <property type="molecule type" value="Genomic_DNA"/>
</dbReference>
<comment type="caution">
    <text evidence="2">The sequence shown here is derived from an EMBL/GenBank/DDBJ whole genome shotgun (WGS) entry which is preliminary data.</text>
</comment>
<feature type="region of interest" description="Disordered" evidence="1">
    <location>
        <begin position="327"/>
        <end position="372"/>
    </location>
</feature>
<reference evidence="2 3" key="1">
    <citation type="submission" date="2019-03" db="EMBL/GenBank/DDBJ databases">
        <title>Sequencing 23 genomes of Wallemia ichthyophaga.</title>
        <authorList>
            <person name="Gostincar C."/>
        </authorList>
    </citation>
    <scope>NUCLEOTIDE SEQUENCE [LARGE SCALE GENOMIC DNA]</scope>
    <source>
        <strain evidence="2 3">EXF-6200</strain>
    </source>
</reference>
<evidence type="ECO:0000313" key="2">
    <source>
        <dbReference type="EMBL" id="TIB37827.1"/>
    </source>
</evidence>
<accession>A0A4T0J6T4</accession>
<organism evidence="2 3">
    <name type="scientific">Wallemia ichthyophaga</name>
    <dbReference type="NCBI Taxonomy" id="245174"/>
    <lineage>
        <taxon>Eukaryota</taxon>
        <taxon>Fungi</taxon>
        <taxon>Dikarya</taxon>
        <taxon>Basidiomycota</taxon>
        <taxon>Wallemiomycotina</taxon>
        <taxon>Wallemiomycetes</taxon>
        <taxon>Wallemiales</taxon>
        <taxon>Wallemiaceae</taxon>
        <taxon>Wallemia</taxon>
    </lineage>
</organism>
<evidence type="ECO:0000313" key="3">
    <source>
        <dbReference type="Proteomes" id="UP000310689"/>
    </source>
</evidence>